<dbReference type="GO" id="GO:0046872">
    <property type="term" value="F:metal ion binding"/>
    <property type="evidence" value="ECO:0007669"/>
    <property type="project" value="UniProtKB-KW"/>
</dbReference>
<comment type="pathway">
    <text evidence="1 7">Porphyrin-containing compound metabolism; protoheme biosynthesis.</text>
</comment>
<evidence type="ECO:0000256" key="5">
    <source>
        <dbReference type="ARBA" id="ARBA00023244"/>
    </source>
</evidence>
<evidence type="ECO:0000256" key="2">
    <source>
        <dbReference type="ARBA" id="ARBA00023004"/>
    </source>
</evidence>
<organism evidence="9 10">
    <name type="scientific">Candidatus Corynebacterium faecigallinarum</name>
    <dbReference type="NCBI Taxonomy" id="2838528"/>
    <lineage>
        <taxon>Bacteria</taxon>
        <taxon>Bacillati</taxon>
        <taxon>Actinomycetota</taxon>
        <taxon>Actinomycetes</taxon>
        <taxon>Mycobacteriales</taxon>
        <taxon>Corynebacteriaceae</taxon>
        <taxon>Corynebacterium</taxon>
    </lineage>
</organism>
<evidence type="ECO:0000256" key="8">
    <source>
        <dbReference type="RuleBase" id="RU004185"/>
    </source>
</evidence>
<sequence>MFLRTLSTDTQLSFDSLLLLSFGGPEKSEDVVPFLENVTRGRGIPRERLEVVGEHYFALGGRSPLNDLNREMITTIRSALERRGLDIPVYFGNRNWHPFIEDTAEAMARDGVRNTAVFATSAWGGYSGCRQYHEDIARARRAVTERGSVPPRMTRLGQFHDHPRFITEFADAVDAARATLPTAADRDGAELIFTAHSVPLSADAEAGPPGVGGQLYSRQVRDSARLILQASSFGADAVAGAGATTEPTVVWQSRSGPPSIPWLDPDICDHLEARAASGNARPVVLCPVGFVSDHVEVLWDLDTEARDTARSLGVELVRAATPGSTAGFADMVVDLMRDAADAENAENAADGSGVGAGVGIGEMPNFGNTVNGSLCALHCCGS</sequence>
<dbReference type="AlphaFoldDB" id="A0A9D2TPR5"/>
<keyword evidence="4 7" id="KW-0456">Lyase</keyword>
<comment type="similarity">
    <text evidence="7 8">Belongs to the ferrochelatase family.</text>
</comment>
<evidence type="ECO:0000313" key="9">
    <source>
        <dbReference type="EMBL" id="HJC84314.1"/>
    </source>
</evidence>
<protein>
    <recommendedName>
        <fullName evidence="7">Coproporphyrin III ferrochelatase</fullName>
        <ecNumber evidence="7">4.99.1.9</ecNumber>
    </recommendedName>
</protein>
<comment type="caution">
    <text evidence="7">Lacks conserved residue(s) required for the propagation of feature annotation.</text>
</comment>
<dbReference type="Gene3D" id="3.40.50.1400">
    <property type="match status" value="2"/>
</dbReference>
<feature type="binding site" evidence="7">
    <location>
        <position position="296"/>
    </location>
    <ligand>
        <name>Fe(2+)</name>
        <dbReference type="ChEBI" id="CHEBI:29033"/>
    </ligand>
</feature>
<dbReference type="EC" id="4.99.1.9" evidence="7"/>
<dbReference type="SUPFAM" id="SSF53800">
    <property type="entry name" value="Chelatase"/>
    <property type="match status" value="1"/>
</dbReference>
<feature type="binding site" evidence="7">
    <location>
        <position position="132"/>
    </location>
    <ligand>
        <name>Fe-coproporphyrin III</name>
        <dbReference type="ChEBI" id="CHEBI:68438"/>
    </ligand>
</feature>
<dbReference type="HAMAP" id="MF_00323">
    <property type="entry name" value="Ferrochelatase"/>
    <property type="match status" value="1"/>
</dbReference>
<dbReference type="InterPro" id="IPR033659">
    <property type="entry name" value="Ferrochelatase_N"/>
</dbReference>
<name>A0A9D2TPR5_9CORY</name>
<dbReference type="EMBL" id="DWVP01000003">
    <property type="protein sequence ID" value="HJC84314.1"/>
    <property type="molecule type" value="Genomic_DNA"/>
</dbReference>
<proteinExistence type="inferred from homology"/>
<feature type="binding site" evidence="7">
    <location>
        <position position="63"/>
    </location>
    <ligand>
        <name>Fe-coproporphyrin III</name>
        <dbReference type="ChEBI" id="CHEBI:68438"/>
    </ligand>
</feature>
<dbReference type="InterPro" id="IPR001015">
    <property type="entry name" value="Ferrochelatase"/>
</dbReference>
<evidence type="ECO:0000256" key="1">
    <source>
        <dbReference type="ARBA" id="ARBA00004744"/>
    </source>
</evidence>
<comment type="subcellular location">
    <subcellularLocation>
        <location evidence="7">Cytoplasm</location>
    </subcellularLocation>
</comment>
<feature type="binding site" evidence="7">
    <location>
        <position position="196"/>
    </location>
    <ligand>
        <name>Fe(2+)</name>
        <dbReference type="ChEBI" id="CHEBI:29033"/>
    </ligand>
</feature>
<comment type="function">
    <text evidence="7">Involved in coproporphyrin-dependent heme b biosynthesis. Catalyzes the insertion of ferrous iron into coproporphyrin III to form Fe-coproporphyrin III.</text>
</comment>
<keyword evidence="2 7" id="KW-0408">Iron</keyword>
<dbReference type="Proteomes" id="UP000823858">
    <property type="component" value="Unassembled WGS sequence"/>
</dbReference>
<comment type="caution">
    <text evidence="9">The sequence shown here is derived from an EMBL/GenBank/DDBJ whole genome shotgun (WGS) entry which is preliminary data.</text>
</comment>
<accession>A0A9D2TPR5</accession>
<evidence type="ECO:0000256" key="7">
    <source>
        <dbReference type="HAMAP-Rule" id="MF_00323"/>
    </source>
</evidence>
<evidence type="ECO:0000256" key="4">
    <source>
        <dbReference type="ARBA" id="ARBA00023239"/>
    </source>
</evidence>
<gene>
    <name evidence="7" type="primary">cpfC</name>
    <name evidence="9" type="ORF">H9751_01945</name>
</gene>
<reference evidence="9" key="2">
    <citation type="submission" date="2021-04" db="EMBL/GenBank/DDBJ databases">
        <authorList>
            <person name="Gilroy R."/>
        </authorList>
    </citation>
    <scope>NUCLEOTIDE SEQUENCE</scope>
    <source>
        <strain evidence="9">ChiHjej13B12-4958</strain>
    </source>
</reference>
<keyword evidence="7" id="KW-0479">Metal-binding</keyword>
<keyword evidence="5 7" id="KW-0627">Porphyrin biosynthesis</keyword>
<evidence type="ECO:0000256" key="3">
    <source>
        <dbReference type="ARBA" id="ARBA00023133"/>
    </source>
</evidence>
<reference evidence="9" key="1">
    <citation type="journal article" date="2021" name="PeerJ">
        <title>Extensive microbial diversity within the chicken gut microbiome revealed by metagenomics and culture.</title>
        <authorList>
            <person name="Gilroy R."/>
            <person name="Ravi A."/>
            <person name="Getino M."/>
            <person name="Pursley I."/>
            <person name="Horton D.L."/>
            <person name="Alikhan N.F."/>
            <person name="Baker D."/>
            <person name="Gharbi K."/>
            <person name="Hall N."/>
            <person name="Watson M."/>
            <person name="Adriaenssens E.M."/>
            <person name="Foster-Nyarko E."/>
            <person name="Jarju S."/>
            <person name="Secka A."/>
            <person name="Antonio M."/>
            <person name="Oren A."/>
            <person name="Chaudhuri R.R."/>
            <person name="La Ragione R."/>
            <person name="Hildebrand F."/>
            <person name="Pallen M.J."/>
        </authorList>
    </citation>
    <scope>NUCLEOTIDE SEQUENCE</scope>
    <source>
        <strain evidence="9">ChiHjej13B12-4958</strain>
    </source>
</reference>
<dbReference type="GO" id="GO:0005737">
    <property type="term" value="C:cytoplasm"/>
    <property type="evidence" value="ECO:0007669"/>
    <property type="project" value="UniProtKB-SubCell"/>
</dbReference>
<keyword evidence="7" id="KW-0963">Cytoplasm</keyword>
<evidence type="ECO:0000256" key="6">
    <source>
        <dbReference type="ARBA" id="ARBA00024536"/>
    </source>
</evidence>
<dbReference type="Pfam" id="PF00762">
    <property type="entry name" value="Ferrochelatase"/>
    <property type="match status" value="1"/>
</dbReference>
<dbReference type="PANTHER" id="PTHR11108:SF1">
    <property type="entry name" value="FERROCHELATASE, MITOCHONDRIAL"/>
    <property type="match status" value="1"/>
</dbReference>
<dbReference type="GO" id="GO:0006783">
    <property type="term" value="P:heme biosynthetic process"/>
    <property type="evidence" value="ECO:0007669"/>
    <property type="project" value="UniProtKB-UniRule"/>
</dbReference>
<dbReference type="CDD" id="cd03411">
    <property type="entry name" value="Ferrochelatase_N"/>
    <property type="match status" value="1"/>
</dbReference>
<dbReference type="PANTHER" id="PTHR11108">
    <property type="entry name" value="FERROCHELATASE"/>
    <property type="match status" value="1"/>
</dbReference>
<dbReference type="NCBIfam" id="NF000689">
    <property type="entry name" value="PRK00035.2-1"/>
    <property type="match status" value="1"/>
</dbReference>
<dbReference type="CDD" id="cd00419">
    <property type="entry name" value="Ferrochelatase_C"/>
    <property type="match status" value="1"/>
</dbReference>
<dbReference type="InterPro" id="IPR033644">
    <property type="entry name" value="Ferrochelatase_C"/>
</dbReference>
<dbReference type="GO" id="GO:0004325">
    <property type="term" value="F:ferrochelatase activity"/>
    <property type="evidence" value="ECO:0007669"/>
    <property type="project" value="UniProtKB-UniRule"/>
</dbReference>
<keyword evidence="3 7" id="KW-0350">Heme biosynthesis</keyword>
<evidence type="ECO:0000313" key="10">
    <source>
        <dbReference type="Proteomes" id="UP000823858"/>
    </source>
</evidence>
<comment type="catalytic activity">
    <reaction evidence="6">
        <text>Fe-coproporphyrin III + 2 H(+) = coproporphyrin III + Fe(2+)</text>
        <dbReference type="Rhea" id="RHEA:49572"/>
        <dbReference type="ChEBI" id="CHEBI:15378"/>
        <dbReference type="ChEBI" id="CHEBI:29033"/>
        <dbReference type="ChEBI" id="CHEBI:68438"/>
        <dbReference type="ChEBI" id="CHEBI:131725"/>
        <dbReference type="EC" id="4.99.1.9"/>
    </reaction>
    <physiologicalReaction direction="right-to-left" evidence="6">
        <dbReference type="Rhea" id="RHEA:49574"/>
    </physiologicalReaction>
</comment>